<protein>
    <submittedName>
        <fullName evidence="2">Tubulin-specific chaperone A</fullName>
    </submittedName>
</protein>
<accession>A0A915P7S3</accession>
<keyword evidence="1" id="KW-1185">Reference proteome</keyword>
<dbReference type="AlphaFoldDB" id="A0A915P7S3"/>
<sequence>MMIDGRPPHPQRLAMMSDRVLRSHTTKAMKEKKLSDEADKLVKDLQKSVVRNRLSSTDLAVKRKEFQDGIKREKEKTAEAKKLRDVPLKYNGPMEAGSDDLISKLKGRHKEMTETIDNEIAFVLNLCKELDINVDDIMKEDDP</sequence>
<name>A0A915P7S3_9BILA</name>
<reference evidence="2" key="1">
    <citation type="submission" date="2022-11" db="UniProtKB">
        <authorList>
            <consortium name="WormBaseParasite"/>
        </authorList>
    </citation>
    <scope>IDENTIFICATION</scope>
</reference>
<proteinExistence type="predicted"/>
<evidence type="ECO:0000313" key="2">
    <source>
        <dbReference type="WBParaSite" id="scf7180000423289.g10589"/>
    </source>
</evidence>
<dbReference type="WBParaSite" id="scf7180000423289.g10589">
    <property type="protein sequence ID" value="scf7180000423289.g10589"/>
    <property type="gene ID" value="scf7180000423289.g10589"/>
</dbReference>
<evidence type="ECO:0000313" key="1">
    <source>
        <dbReference type="Proteomes" id="UP000887560"/>
    </source>
</evidence>
<organism evidence="1 2">
    <name type="scientific">Meloidogyne floridensis</name>
    <dbReference type="NCBI Taxonomy" id="298350"/>
    <lineage>
        <taxon>Eukaryota</taxon>
        <taxon>Metazoa</taxon>
        <taxon>Ecdysozoa</taxon>
        <taxon>Nematoda</taxon>
        <taxon>Chromadorea</taxon>
        <taxon>Rhabditida</taxon>
        <taxon>Tylenchina</taxon>
        <taxon>Tylenchomorpha</taxon>
        <taxon>Tylenchoidea</taxon>
        <taxon>Meloidogynidae</taxon>
        <taxon>Meloidogyninae</taxon>
        <taxon>Meloidogyne</taxon>
    </lineage>
</organism>
<dbReference type="Proteomes" id="UP000887560">
    <property type="component" value="Unplaced"/>
</dbReference>